<dbReference type="EMBL" id="JAPZVQ010000007">
    <property type="protein sequence ID" value="MDA1386041.1"/>
    <property type="molecule type" value="Genomic_DNA"/>
</dbReference>
<dbReference type="GO" id="GO:0004076">
    <property type="term" value="F:biotin synthase activity"/>
    <property type="evidence" value="ECO:0007669"/>
    <property type="project" value="UniProtKB-EC"/>
</dbReference>
<feature type="binding site" evidence="6">
    <location>
        <position position="168"/>
    </location>
    <ligand>
        <name>S-adenosyl-L-methionine</name>
        <dbReference type="ChEBI" id="CHEBI:59789"/>
    </ligand>
</feature>
<evidence type="ECO:0000259" key="7">
    <source>
        <dbReference type="PROSITE" id="PS51918"/>
    </source>
</evidence>
<evidence type="ECO:0000256" key="2">
    <source>
        <dbReference type="ARBA" id="ARBA00022723"/>
    </source>
</evidence>
<dbReference type="PANTHER" id="PTHR43726">
    <property type="entry name" value="3-METHYLORNITHINE SYNTHASE"/>
    <property type="match status" value="1"/>
</dbReference>
<dbReference type="RefSeq" id="WP_270122507.1">
    <property type="nucleotide sequence ID" value="NZ_BAAAOM010000001.1"/>
</dbReference>
<dbReference type="Gene3D" id="3.20.20.70">
    <property type="entry name" value="Aldolase class I"/>
    <property type="match status" value="1"/>
</dbReference>
<keyword evidence="11" id="KW-1185">Reference proteome</keyword>
<feature type="binding site" evidence="6">
    <location>
        <position position="297"/>
    </location>
    <ligand>
        <name>(3R)-3-methyl-D-ornithine</name>
        <dbReference type="ChEBI" id="CHEBI:64642"/>
    </ligand>
</feature>
<reference evidence="9 11" key="2">
    <citation type="submission" date="2023-07" db="EMBL/GenBank/DDBJ databases">
        <title>Sequencing the genomes of 1000 actinobacteria strains.</title>
        <authorList>
            <person name="Klenk H.-P."/>
        </authorList>
    </citation>
    <scope>NUCLEOTIDE SEQUENCE [LARGE SCALE GENOMIC DNA]</scope>
    <source>
        <strain evidence="9 11">DSM 44724</strain>
    </source>
</reference>
<dbReference type="Pfam" id="PF04055">
    <property type="entry name" value="Radical_SAM"/>
    <property type="match status" value="1"/>
</dbReference>
<evidence type="ECO:0000313" key="10">
    <source>
        <dbReference type="Proteomes" id="UP001145799"/>
    </source>
</evidence>
<keyword evidence="2" id="KW-0479">Metal-binding</keyword>
<dbReference type="CDD" id="cd01335">
    <property type="entry name" value="Radical_SAM"/>
    <property type="match status" value="1"/>
</dbReference>
<evidence type="ECO:0000313" key="11">
    <source>
        <dbReference type="Proteomes" id="UP001183604"/>
    </source>
</evidence>
<dbReference type="EMBL" id="JAVDYD010000001">
    <property type="protein sequence ID" value="MDR7340801.1"/>
    <property type="molecule type" value="Genomic_DNA"/>
</dbReference>
<feature type="binding site" evidence="6">
    <location>
        <position position="179"/>
    </location>
    <ligand>
        <name>S-adenosyl-L-methionine</name>
        <dbReference type="ChEBI" id="CHEBI:59789"/>
    </ligand>
</feature>
<evidence type="ECO:0000256" key="3">
    <source>
        <dbReference type="ARBA" id="ARBA00023004"/>
    </source>
</evidence>
<evidence type="ECO:0000256" key="1">
    <source>
        <dbReference type="ARBA" id="ARBA00022691"/>
    </source>
</evidence>
<feature type="domain" description="Radical SAM core" evidence="7">
    <location>
        <begin position="53"/>
        <end position="275"/>
    </location>
</feature>
<evidence type="ECO:0000256" key="5">
    <source>
        <dbReference type="PIRSR" id="PIRSR004762-1"/>
    </source>
</evidence>
<evidence type="ECO:0000256" key="6">
    <source>
        <dbReference type="PIRSR" id="PIRSR004762-2"/>
    </source>
</evidence>
<gene>
    <name evidence="9" type="ORF">J2S69_004520</name>
    <name evidence="8" type="ORF">O2L01_13695</name>
</gene>
<dbReference type="PROSITE" id="PS51918">
    <property type="entry name" value="RADICAL_SAM"/>
    <property type="match status" value="1"/>
</dbReference>
<comment type="caution">
    <text evidence="8">The sequence shown here is derived from an EMBL/GenBank/DDBJ whole genome shotgun (WGS) entry which is preliminary data.</text>
</comment>
<dbReference type="InterPro" id="IPR058240">
    <property type="entry name" value="rSAM_sf"/>
</dbReference>
<reference evidence="8" key="1">
    <citation type="submission" date="2022-12" db="EMBL/GenBank/DDBJ databases">
        <title>Gycomyces niveus sp.nov., a novel actinomycete isolated from soil in Shouguang.</title>
        <authorList>
            <person name="Yang X."/>
        </authorList>
    </citation>
    <scope>NUCLEOTIDE SEQUENCE</scope>
    <source>
        <strain evidence="8">DSM 44724</strain>
    </source>
</reference>
<feature type="binding site" evidence="5">
    <location>
        <position position="67"/>
    </location>
    <ligand>
        <name>[4Fe-4S] cluster</name>
        <dbReference type="ChEBI" id="CHEBI:49883"/>
        <note>4Fe-4S-S-AdoMet</note>
    </ligand>
</feature>
<sequence length="340" mass="36951">MNPETTAVAARTGTPAPRRLSREDLLAALRARGPEQRALHAAALDMKKQVFGDDVVLRGVIEIGNVCRVNCTYCPMRRDNNRANSSFFMSVSDILERAGHIKDAGIDVILLQAGETPKAAAIALDALPQIVALFHGSVEVILNLGSLGNERYRRLRDAGAMTYILKHETSSDLLHAETRFEKLSQRMQEWYVARDAGFRMGTGIISGLPGQDYESLADELVFLRSMDPDMISVSPFVPAPDTPMADVPPGNVDDALNFLALTRLEHPRALIPSVSAMEKNSSGGQGAGIAAGGNVMTINFTGDHQGEYLIYGKQRFVVKTEHVSRVLALNGARRAGSVWI</sequence>
<dbReference type="GO" id="GO:0051539">
    <property type="term" value="F:4 iron, 4 sulfur cluster binding"/>
    <property type="evidence" value="ECO:0007669"/>
    <property type="project" value="UniProtKB-KW"/>
</dbReference>
<keyword evidence="9" id="KW-0808">Transferase</keyword>
<organism evidence="8 10">
    <name type="scientific">Glycomyces lechevalierae</name>
    <dbReference type="NCBI Taxonomy" id="256034"/>
    <lineage>
        <taxon>Bacteria</taxon>
        <taxon>Bacillati</taxon>
        <taxon>Actinomycetota</taxon>
        <taxon>Actinomycetes</taxon>
        <taxon>Glycomycetales</taxon>
        <taxon>Glycomycetaceae</taxon>
        <taxon>Glycomyces</taxon>
    </lineage>
</organism>
<protein>
    <submittedName>
        <fullName evidence="9">Biotin synthase</fullName>
        <ecNumber evidence="9">2.8.1.6</ecNumber>
    </submittedName>
    <submittedName>
        <fullName evidence="8">Radical SAM protein</fullName>
    </submittedName>
</protein>
<dbReference type="Proteomes" id="UP001183604">
    <property type="component" value="Unassembled WGS sequence"/>
</dbReference>
<keyword evidence="4 5" id="KW-0411">Iron-sulfur</keyword>
<dbReference type="InterPro" id="IPR007197">
    <property type="entry name" value="rSAM"/>
</dbReference>
<evidence type="ECO:0000313" key="8">
    <source>
        <dbReference type="EMBL" id="MDA1386041.1"/>
    </source>
</evidence>
<dbReference type="AlphaFoldDB" id="A0A9X3SYA4"/>
<evidence type="ECO:0000313" key="9">
    <source>
        <dbReference type="EMBL" id="MDR7340801.1"/>
    </source>
</evidence>
<dbReference type="EC" id="2.8.1.6" evidence="9"/>
<dbReference type="InterPro" id="IPR006638">
    <property type="entry name" value="Elp3/MiaA/NifB-like_rSAM"/>
</dbReference>
<name>A0A9X3SYA4_9ACTN</name>
<accession>A0A9X3SYA4</accession>
<feature type="binding site" evidence="5">
    <location>
        <position position="74"/>
    </location>
    <ligand>
        <name>[4Fe-4S] cluster</name>
        <dbReference type="ChEBI" id="CHEBI:49883"/>
        <note>4Fe-4S-S-AdoMet</note>
    </ligand>
</feature>
<evidence type="ECO:0000256" key="4">
    <source>
        <dbReference type="ARBA" id="ARBA00023014"/>
    </source>
</evidence>
<dbReference type="PANTHER" id="PTHR43726:SF1">
    <property type="entry name" value="BIOTIN SYNTHASE"/>
    <property type="match status" value="1"/>
</dbReference>
<proteinExistence type="predicted"/>
<comment type="cofactor">
    <cofactor evidence="5">
        <name>[4Fe-4S] cluster</name>
        <dbReference type="ChEBI" id="CHEBI:49883"/>
    </cofactor>
    <text evidence="5">Binds 1 [4Fe-4S] cluster. The cluster is coordinated with 3 cysteines and an exchangeable S-adenosyl-L-methionine.</text>
</comment>
<dbReference type="SFLD" id="SFLDS00029">
    <property type="entry name" value="Radical_SAM"/>
    <property type="match status" value="1"/>
</dbReference>
<dbReference type="Proteomes" id="UP001145799">
    <property type="component" value="Unassembled WGS sequence"/>
</dbReference>
<dbReference type="GO" id="GO:0046872">
    <property type="term" value="F:metal ion binding"/>
    <property type="evidence" value="ECO:0007669"/>
    <property type="project" value="UniProtKB-KW"/>
</dbReference>
<dbReference type="SMART" id="SM00729">
    <property type="entry name" value="Elp3"/>
    <property type="match status" value="1"/>
</dbReference>
<feature type="binding site" evidence="6">
    <location>
        <position position="186"/>
    </location>
    <ligand>
        <name>S-adenosyl-L-methionine</name>
        <dbReference type="ChEBI" id="CHEBI:59789"/>
    </ligand>
</feature>
<keyword evidence="5" id="KW-0004">4Fe-4S</keyword>
<dbReference type="InterPro" id="IPR034422">
    <property type="entry name" value="HydE/PylB-like"/>
</dbReference>
<dbReference type="PIRSF" id="PIRSF004762">
    <property type="entry name" value="CHP00423"/>
    <property type="match status" value="1"/>
</dbReference>
<feature type="binding site" evidence="5">
    <location>
        <position position="71"/>
    </location>
    <ligand>
        <name>[4Fe-4S] cluster</name>
        <dbReference type="ChEBI" id="CHEBI:49883"/>
        <note>4Fe-4S-S-AdoMet</note>
    </ligand>
</feature>
<keyword evidence="1 5" id="KW-0949">S-adenosyl-L-methionine</keyword>
<dbReference type="SFLD" id="SFLDG01280">
    <property type="entry name" value="HydE/PylB-like"/>
    <property type="match status" value="1"/>
</dbReference>
<dbReference type="SFLD" id="SFLDG01060">
    <property type="entry name" value="BATS_domain_containing"/>
    <property type="match status" value="1"/>
</dbReference>
<keyword evidence="3 5" id="KW-0408">Iron</keyword>
<dbReference type="SUPFAM" id="SSF102114">
    <property type="entry name" value="Radical SAM enzymes"/>
    <property type="match status" value="1"/>
</dbReference>
<dbReference type="InterPro" id="IPR013785">
    <property type="entry name" value="Aldolase_TIM"/>
</dbReference>